<dbReference type="EMBL" id="CP001751">
    <property type="protein sequence ID" value="ADE39603.1"/>
    <property type="molecule type" value="Genomic_DNA"/>
</dbReference>
<dbReference type="KEGG" id="apb:SAR116_1360"/>
<gene>
    <name evidence="1" type="ordered locus">SAR116_1360</name>
</gene>
<dbReference type="STRING" id="488538.SAR116_1360"/>
<reference evidence="1 2" key="1">
    <citation type="journal article" date="2010" name="J. Bacteriol.">
        <title>Complete genome sequence of "Candidatus Puniceispirillum marinum" IMCC1322, a representative of the SAR116 clade in the Alphaproteobacteria.</title>
        <authorList>
            <person name="Oh H.M."/>
            <person name="Kwon K.K."/>
            <person name="Kang I."/>
            <person name="Kang S.G."/>
            <person name="Lee J.H."/>
            <person name="Kim S.J."/>
            <person name="Cho J.C."/>
        </authorList>
    </citation>
    <scope>NUCLEOTIDE SEQUENCE [LARGE SCALE GENOMIC DNA]</scope>
    <source>
        <strain evidence="1 2">IMCC1322</strain>
    </source>
</reference>
<proteinExistence type="predicted"/>
<name>D5BTK6_PUNMI</name>
<evidence type="ECO:0000313" key="1">
    <source>
        <dbReference type="EMBL" id="ADE39603.1"/>
    </source>
</evidence>
<dbReference type="RefSeq" id="WP_013046230.1">
    <property type="nucleotide sequence ID" value="NC_014010.1"/>
</dbReference>
<organism evidence="1 2">
    <name type="scientific">Puniceispirillum marinum (strain IMCC1322)</name>
    <dbReference type="NCBI Taxonomy" id="488538"/>
    <lineage>
        <taxon>Bacteria</taxon>
        <taxon>Pseudomonadati</taxon>
        <taxon>Pseudomonadota</taxon>
        <taxon>Alphaproteobacteria</taxon>
        <taxon>Candidatus Puniceispirillales</taxon>
        <taxon>Candidatus Puniceispirillaceae</taxon>
        <taxon>Candidatus Puniceispirillum</taxon>
    </lineage>
</organism>
<dbReference type="AlphaFoldDB" id="D5BTK6"/>
<protein>
    <submittedName>
        <fullName evidence="1">IgA-specific metalloendopeptidase</fullName>
    </submittedName>
</protein>
<dbReference type="HOGENOM" id="CLU_911756_0_0_5"/>
<dbReference type="Proteomes" id="UP000007460">
    <property type="component" value="Chromosome"/>
</dbReference>
<accession>D5BTK6</accession>
<dbReference type="OrthoDB" id="9800596at2"/>
<sequence>MNKPNYLSLEQHAKRINDTDATIRDNIMLKADYIVSAIEELGEGYAKDLAELIGMNKSTLSRWQSIGVSEIIKTNQSKLPSSFGALYNLTVLERSYESHFGKGQGKKRIQQHMDKGEITPSSGRDAIATLLERQQTRISKKKAKETEKKLEGLVETKDIDTPTSLKDFIERGDLFHTIIFQPSSTQLNEWGKLDFPVDIGDAYPIQDIRKTTQTAPVFIFLVISRIKLSLGIRCLEGWGFGYKDYIPFGNDVVLIGVRGQSGDLTVSSSFKTIDEVIKFAEKSSVAPRMLIGVKGNLDGWSVCNE</sequence>
<keyword evidence="2" id="KW-1185">Reference proteome</keyword>
<evidence type="ECO:0000313" key="2">
    <source>
        <dbReference type="Proteomes" id="UP000007460"/>
    </source>
</evidence>